<protein>
    <submittedName>
        <fullName evidence="4">DUF4974 domain-containing protein</fullName>
    </submittedName>
</protein>
<dbReference type="PANTHER" id="PTHR30273">
    <property type="entry name" value="PERIPLASMIC SIGNAL SENSOR AND SIGMA FACTOR ACTIVATOR FECR-RELATED"/>
    <property type="match status" value="1"/>
</dbReference>
<evidence type="ECO:0000313" key="5">
    <source>
        <dbReference type="Proteomes" id="UP000286990"/>
    </source>
</evidence>
<feature type="transmembrane region" description="Helical" evidence="1">
    <location>
        <begin position="72"/>
        <end position="94"/>
    </location>
</feature>
<keyword evidence="5" id="KW-1185">Reference proteome</keyword>
<dbReference type="Gene3D" id="2.60.120.1440">
    <property type="match status" value="1"/>
</dbReference>
<reference evidence="5" key="1">
    <citation type="submission" date="2018-12" db="EMBL/GenBank/DDBJ databases">
        <title>Maribacter lutimaris sp. nov., isolated from marine sediment.</title>
        <authorList>
            <person name="Kim K.K."/>
        </authorList>
    </citation>
    <scope>NUCLEOTIDE SEQUENCE [LARGE SCALE GENOMIC DNA]</scope>
    <source>
        <strain evidence="5">PoM-212</strain>
    </source>
</reference>
<dbReference type="GO" id="GO:0016989">
    <property type="term" value="F:sigma factor antagonist activity"/>
    <property type="evidence" value="ECO:0007669"/>
    <property type="project" value="TreeGrafter"/>
</dbReference>
<evidence type="ECO:0000256" key="1">
    <source>
        <dbReference type="SAM" id="Phobius"/>
    </source>
</evidence>
<feature type="domain" description="Protein FecR C-terminal" evidence="3">
    <location>
        <begin position="229"/>
        <end position="296"/>
    </location>
</feature>
<evidence type="ECO:0000259" key="3">
    <source>
        <dbReference type="Pfam" id="PF16344"/>
    </source>
</evidence>
<evidence type="ECO:0000259" key="2">
    <source>
        <dbReference type="Pfam" id="PF04773"/>
    </source>
</evidence>
<dbReference type="PANTHER" id="PTHR30273:SF2">
    <property type="entry name" value="PROTEIN FECR"/>
    <property type="match status" value="1"/>
</dbReference>
<dbReference type="RefSeq" id="WP_125222424.1">
    <property type="nucleotide sequence ID" value="NZ_QUSX01000001.1"/>
</dbReference>
<dbReference type="Pfam" id="PF16344">
    <property type="entry name" value="FecR_C"/>
    <property type="match status" value="1"/>
</dbReference>
<name>A0A426RNP7_9FLAO</name>
<dbReference type="InterPro" id="IPR012373">
    <property type="entry name" value="Ferrdict_sens_TM"/>
</dbReference>
<dbReference type="Gene3D" id="3.55.50.30">
    <property type="match status" value="1"/>
</dbReference>
<dbReference type="InterPro" id="IPR006860">
    <property type="entry name" value="FecR"/>
</dbReference>
<comment type="caution">
    <text evidence="4">The sequence shown here is derived from an EMBL/GenBank/DDBJ whole genome shotgun (WGS) entry which is preliminary data.</text>
</comment>
<sequence>MDKLENKILLKKWLNSSITSEELKVLKTSDDFSDYEYIIDNAHKFKAPAFEIDDSYITIKNKIKSEKRKRQFVYRSIIAVAASVVVIFGLYFSFFRTHVTTITANLNGFSVTLPDESSVVLTQGSSIVYNKRTWKQQRDVTLNGEGFFKVEKGSSFVVHAKEAIITVLGTQFNVKEDNGLVVTCYEGKVSIMANNKNTILEAGKELNTAMGDAPLDVFISEPTWISNSLLFKSIPLNKVIENIEKQYGITLELSSAIDLSQNFTGKISSDNLEEALKALTVPLNLQFEITGDIVLIKE</sequence>
<gene>
    <name evidence="4" type="ORF">DZC72_08720</name>
</gene>
<organism evidence="4 5">
    <name type="scientific">Maribacter algicola</name>
    <dbReference type="NCBI Taxonomy" id="2498892"/>
    <lineage>
        <taxon>Bacteria</taxon>
        <taxon>Pseudomonadati</taxon>
        <taxon>Bacteroidota</taxon>
        <taxon>Flavobacteriia</taxon>
        <taxon>Flavobacteriales</taxon>
        <taxon>Flavobacteriaceae</taxon>
        <taxon>Maribacter</taxon>
    </lineage>
</organism>
<dbReference type="InterPro" id="IPR032508">
    <property type="entry name" value="FecR_C"/>
</dbReference>
<keyword evidence="1" id="KW-0812">Transmembrane</keyword>
<feature type="domain" description="FecR protein" evidence="2">
    <location>
        <begin position="110"/>
        <end position="189"/>
    </location>
</feature>
<proteinExistence type="predicted"/>
<dbReference type="AlphaFoldDB" id="A0A426RNP7"/>
<dbReference type="Proteomes" id="UP000286990">
    <property type="component" value="Unassembled WGS sequence"/>
</dbReference>
<accession>A0A426RNP7</accession>
<keyword evidence="1" id="KW-1133">Transmembrane helix</keyword>
<dbReference type="OrthoDB" id="1097347at2"/>
<evidence type="ECO:0000313" key="4">
    <source>
        <dbReference type="EMBL" id="RRQ50601.1"/>
    </source>
</evidence>
<keyword evidence="1" id="KW-0472">Membrane</keyword>
<dbReference type="Pfam" id="PF04773">
    <property type="entry name" value="FecR"/>
    <property type="match status" value="1"/>
</dbReference>
<dbReference type="EMBL" id="QUSX01000001">
    <property type="protein sequence ID" value="RRQ50601.1"/>
    <property type="molecule type" value="Genomic_DNA"/>
</dbReference>